<comment type="similarity">
    <text evidence="2">Belongs to the two pore domain potassium channel (TC 1.A.1.7) family.</text>
</comment>
<dbReference type="PROSITE" id="PS00018">
    <property type="entry name" value="EF_HAND_1"/>
    <property type="match status" value="2"/>
</dbReference>
<comment type="subcellular location">
    <subcellularLocation>
        <location evidence="1">Membrane</location>
        <topology evidence="1">Multi-pass membrane protein</topology>
    </subcellularLocation>
</comment>
<evidence type="ECO:0000256" key="5">
    <source>
        <dbReference type="ARBA" id="ARBA00022837"/>
    </source>
</evidence>
<feature type="transmembrane region" description="Helical" evidence="11">
    <location>
        <begin position="123"/>
        <end position="145"/>
    </location>
</feature>
<dbReference type="eggNOG" id="KOG1418">
    <property type="taxonomic scope" value="Eukaryota"/>
</dbReference>
<dbReference type="Pfam" id="PF07885">
    <property type="entry name" value="Ion_trans_2"/>
    <property type="match status" value="2"/>
</dbReference>
<feature type="transmembrane region" description="Helical" evidence="11">
    <location>
        <begin position="242"/>
        <end position="262"/>
    </location>
</feature>
<keyword evidence="7" id="KW-0406">Ion transport</keyword>
<dbReference type="SUPFAM" id="SSF81324">
    <property type="entry name" value="Voltage-gated potassium channels"/>
    <property type="match status" value="2"/>
</dbReference>
<evidence type="ECO:0000256" key="6">
    <source>
        <dbReference type="ARBA" id="ARBA00022989"/>
    </source>
</evidence>
<dbReference type="GO" id="GO:0097623">
    <property type="term" value="P:potassium ion export across plasma membrane"/>
    <property type="evidence" value="ECO:0007669"/>
    <property type="project" value="EnsemblPlants"/>
</dbReference>
<dbReference type="GO" id="GO:0022841">
    <property type="term" value="F:potassium ion leak channel activity"/>
    <property type="evidence" value="ECO:0000318"/>
    <property type="project" value="GO_Central"/>
</dbReference>
<dbReference type="Proteomes" id="UP000017836">
    <property type="component" value="Unassembled WGS sequence"/>
</dbReference>
<proteinExistence type="inferred from homology"/>
<evidence type="ECO:0000256" key="7">
    <source>
        <dbReference type="ARBA" id="ARBA00023065"/>
    </source>
</evidence>
<evidence type="ECO:0000256" key="3">
    <source>
        <dbReference type="ARBA" id="ARBA00022448"/>
    </source>
</evidence>
<sequence>MIQDSTAEPLLSDVNDPNASNIKKPRINRGKYRRCKSAPSVDAFLVPGKNGMGLNPLKGFGKYRPTFCHVFIFLAFYLGIGTLCFCSIKHEIGGKKTNAILDAIYFCVVTMTTVGYGDLVPETITAKLLACAFVFTGMAMVGLILSSAADYLVEKQETLVVEAICNHQKVGFNEMIKEMEINRVKYKLLTVGTILTLLIIVGTVFLVKVEGLSFVDSFYCVCSTITTLGYGDKSFSSQGGRIFAVFWILTSTLCVAQFFLYITEMYTEKKQRHIAHKVLKTTMASSDLEAADLDADGVLGPEEFALYMLKKMGKISQEDLVLVMAEFEKLDVDRSGTISISDLEDFRNL</sequence>
<evidence type="ECO:0000256" key="11">
    <source>
        <dbReference type="SAM" id="Phobius"/>
    </source>
</evidence>
<dbReference type="InterPro" id="IPR018247">
    <property type="entry name" value="EF_Hand_1_Ca_BS"/>
</dbReference>
<dbReference type="OMA" id="TICLAQC"/>
<dbReference type="PANTHER" id="PTHR11003:SF291">
    <property type="entry name" value="IP11374P"/>
    <property type="match status" value="1"/>
</dbReference>
<dbReference type="SUPFAM" id="SSF47473">
    <property type="entry name" value="EF-hand"/>
    <property type="match status" value="1"/>
</dbReference>
<dbReference type="Gramene" id="ERN17751">
    <property type="protein sequence ID" value="ERN17751"/>
    <property type="gene ID" value="AMTR_s00047p00085560"/>
</dbReference>
<accession>U5CWN2</accession>
<dbReference type="GO" id="GO:0010119">
    <property type="term" value="P:regulation of stomatal movement"/>
    <property type="evidence" value="ECO:0007669"/>
    <property type="project" value="EnsemblPlants"/>
</dbReference>
<keyword evidence="6 11" id="KW-1133">Transmembrane helix</keyword>
<evidence type="ECO:0000256" key="8">
    <source>
        <dbReference type="ARBA" id="ARBA00023136"/>
    </source>
</evidence>
<dbReference type="AlphaFoldDB" id="U5CWN2"/>
<dbReference type="Gene3D" id="1.10.287.70">
    <property type="match status" value="2"/>
</dbReference>
<feature type="domain" description="Potassium channel" evidence="12">
    <location>
        <begin position="194"/>
        <end position="267"/>
    </location>
</feature>
<feature type="transmembrane region" description="Helical" evidence="11">
    <location>
        <begin position="70"/>
        <end position="88"/>
    </location>
</feature>
<dbReference type="InterPro" id="IPR013099">
    <property type="entry name" value="K_chnl_dom"/>
</dbReference>
<dbReference type="InterPro" id="IPR011992">
    <property type="entry name" value="EF-hand-dom_pair"/>
</dbReference>
<evidence type="ECO:0000256" key="1">
    <source>
        <dbReference type="ARBA" id="ARBA00004141"/>
    </source>
</evidence>
<evidence type="ECO:0000256" key="9">
    <source>
        <dbReference type="ARBA" id="ARBA00023303"/>
    </source>
</evidence>
<feature type="region of interest" description="Disordered" evidence="10">
    <location>
        <begin position="1"/>
        <end position="24"/>
    </location>
</feature>
<evidence type="ECO:0000256" key="10">
    <source>
        <dbReference type="SAM" id="MobiDB-lite"/>
    </source>
</evidence>
<feature type="transmembrane region" description="Helical" evidence="11">
    <location>
        <begin position="186"/>
        <end position="207"/>
    </location>
</feature>
<dbReference type="GO" id="GO:0009705">
    <property type="term" value="C:plant-type vacuole membrane"/>
    <property type="evidence" value="ECO:0000318"/>
    <property type="project" value="GO_Central"/>
</dbReference>
<evidence type="ECO:0000259" key="13">
    <source>
        <dbReference type="Pfam" id="PF13202"/>
    </source>
</evidence>
<dbReference type="OrthoDB" id="415460at2759"/>
<evidence type="ECO:0000256" key="2">
    <source>
        <dbReference type="ARBA" id="ARBA00010159"/>
    </source>
</evidence>
<evidence type="ECO:0000256" key="4">
    <source>
        <dbReference type="ARBA" id="ARBA00022692"/>
    </source>
</evidence>
<organism evidence="14 15">
    <name type="scientific">Amborella trichopoda</name>
    <dbReference type="NCBI Taxonomy" id="13333"/>
    <lineage>
        <taxon>Eukaryota</taxon>
        <taxon>Viridiplantae</taxon>
        <taxon>Streptophyta</taxon>
        <taxon>Embryophyta</taxon>
        <taxon>Tracheophyta</taxon>
        <taxon>Spermatophyta</taxon>
        <taxon>Magnoliopsida</taxon>
        <taxon>Amborellales</taxon>
        <taxon>Amborellaceae</taxon>
        <taxon>Amborella</taxon>
    </lineage>
</organism>
<evidence type="ECO:0000259" key="12">
    <source>
        <dbReference type="Pfam" id="PF07885"/>
    </source>
</evidence>
<dbReference type="GO" id="GO:0010029">
    <property type="term" value="P:regulation of seed germination"/>
    <property type="evidence" value="ECO:0007669"/>
    <property type="project" value="EnsemblPlants"/>
</dbReference>
<dbReference type="InterPro" id="IPR003280">
    <property type="entry name" value="2pore_dom_K_chnl"/>
</dbReference>
<dbReference type="GO" id="GO:0015269">
    <property type="term" value="F:calcium-activated potassium channel activity"/>
    <property type="evidence" value="ECO:0007669"/>
    <property type="project" value="EnsemblPlants"/>
</dbReference>
<gene>
    <name evidence="14" type="ORF">AMTR_s00047p00085560</name>
</gene>
<dbReference type="FunFam" id="1.10.287.70:FF:000128">
    <property type="entry name" value="Two-pore potassium channel 1"/>
    <property type="match status" value="1"/>
</dbReference>
<dbReference type="GO" id="GO:1990573">
    <property type="term" value="P:potassium ion import across plasma membrane"/>
    <property type="evidence" value="ECO:0007669"/>
    <property type="project" value="EnsemblPlants"/>
</dbReference>
<dbReference type="GO" id="GO:0015271">
    <property type="term" value="F:outward rectifier potassium channel activity"/>
    <property type="evidence" value="ECO:0000318"/>
    <property type="project" value="GO_Central"/>
</dbReference>
<dbReference type="GO" id="GO:0071257">
    <property type="term" value="P:cellular response to electrical stimulus"/>
    <property type="evidence" value="ECO:0007669"/>
    <property type="project" value="EnsemblPlants"/>
</dbReference>
<dbReference type="GO" id="GO:0005886">
    <property type="term" value="C:plasma membrane"/>
    <property type="evidence" value="ECO:0000318"/>
    <property type="project" value="GO_Central"/>
</dbReference>
<feature type="domain" description="Potassium channel" evidence="12">
    <location>
        <begin position="74"/>
        <end position="153"/>
    </location>
</feature>
<keyword evidence="3" id="KW-0813">Transport</keyword>
<dbReference type="PRINTS" id="PR01333">
    <property type="entry name" value="2POREKCHANEL"/>
</dbReference>
<keyword evidence="5" id="KW-0106">Calcium</keyword>
<keyword evidence="15" id="KW-1185">Reference proteome</keyword>
<dbReference type="GO" id="GO:0005509">
    <property type="term" value="F:calcium ion binding"/>
    <property type="evidence" value="ECO:0007669"/>
    <property type="project" value="InterPro"/>
</dbReference>
<dbReference type="HOGENOM" id="CLU_033675_0_1_1"/>
<dbReference type="GO" id="GO:0071805">
    <property type="term" value="P:potassium ion transmembrane transport"/>
    <property type="evidence" value="ECO:0000318"/>
    <property type="project" value="GO_Central"/>
</dbReference>
<dbReference type="KEGG" id="atr:18446081"/>
<keyword evidence="4 11" id="KW-0812">Transmembrane</keyword>
<protein>
    <recommendedName>
        <fullName evidence="16">EF-hand domain-containing protein</fullName>
    </recommendedName>
</protein>
<evidence type="ECO:0008006" key="16">
    <source>
        <dbReference type="Google" id="ProtNLM"/>
    </source>
</evidence>
<keyword evidence="9" id="KW-0407">Ion channel</keyword>
<reference evidence="15" key="1">
    <citation type="journal article" date="2013" name="Science">
        <title>The Amborella genome and the evolution of flowering plants.</title>
        <authorList>
            <consortium name="Amborella Genome Project"/>
        </authorList>
    </citation>
    <scope>NUCLEOTIDE SEQUENCE [LARGE SCALE GENOMIC DNA]</scope>
</reference>
<dbReference type="Pfam" id="PF13202">
    <property type="entry name" value="EF-hand_5"/>
    <property type="match status" value="2"/>
</dbReference>
<feature type="domain" description="EF-hand" evidence="13">
    <location>
        <begin position="326"/>
        <end position="346"/>
    </location>
</feature>
<dbReference type="Gene3D" id="1.10.238.10">
    <property type="entry name" value="EF-hand"/>
    <property type="match status" value="1"/>
</dbReference>
<evidence type="ECO:0000313" key="14">
    <source>
        <dbReference type="EMBL" id="ERN17751.1"/>
    </source>
</evidence>
<dbReference type="PANTHER" id="PTHR11003">
    <property type="entry name" value="POTASSIUM CHANNEL, SUBFAMILY K"/>
    <property type="match status" value="1"/>
</dbReference>
<evidence type="ECO:0000313" key="15">
    <source>
        <dbReference type="Proteomes" id="UP000017836"/>
    </source>
</evidence>
<dbReference type="EMBL" id="KI392311">
    <property type="protein sequence ID" value="ERN17751.1"/>
    <property type="molecule type" value="Genomic_DNA"/>
</dbReference>
<dbReference type="InterPro" id="IPR002048">
    <property type="entry name" value="EF_hand_dom"/>
</dbReference>
<keyword evidence="8 11" id="KW-0472">Membrane</keyword>
<feature type="transmembrane region" description="Helical" evidence="11">
    <location>
        <begin position="100"/>
        <end position="117"/>
    </location>
</feature>
<dbReference type="GO" id="GO:0030007">
    <property type="term" value="P:intracellular potassium ion homeostasis"/>
    <property type="evidence" value="ECO:0007669"/>
    <property type="project" value="EnsemblPlants"/>
</dbReference>
<feature type="domain" description="EF-hand" evidence="13">
    <location>
        <begin position="288"/>
        <end position="305"/>
    </location>
</feature>
<name>U5CWN2_AMBTC</name>